<keyword evidence="2" id="KW-0472">Membrane</keyword>
<gene>
    <name evidence="3" type="ORF">BCR42DRAFT_398420</name>
</gene>
<proteinExistence type="predicted"/>
<dbReference type="EMBL" id="MCGE01000046">
    <property type="protein sequence ID" value="ORZ05069.1"/>
    <property type="molecule type" value="Genomic_DNA"/>
</dbReference>
<organism evidence="3 4">
    <name type="scientific">Absidia repens</name>
    <dbReference type="NCBI Taxonomy" id="90262"/>
    <lineage>
        <taxon>Eukaryota</taxon>
        <taxon>Fungi</taxon>
        <taxon>Fungi incertae sedis</taxon>
        <taxon>Mucoromycota</taxon>
        <taxon>Mucoromycotina</taxon>
        <taxon>Mucoromycetes</taxon>
        <taxon>Mucorales</taxon>
        <taxon>Cunninghamellaceae</taxon>
        <taxon>Absidia</taxon>
    </lineage>
</organism>
<evidence type="ECO:0000256" key="2">
    <source>
        <dbReference type="SAM" id="Phobius"/>
    </source>
</evidence>
<evidence type="ECO:0000256" key="1">
    <source>
        <dbReference type="SAM" id="MobiDB-lite"/>
    </source>
</evidence>
<comment type="caution">
    <text evidence="3">The sequence shown here is derived from an EMBL/GenBank/DDBJ whole genome shotgun (WGS) entry which is preliminary data.</text>
</comment>
<feature type="transmembrane region" description="Helical" evidence="2">
    <location>
        <begin position="32"/>
        <end position="55"/>
    </location>
</feature>
<dbReference type="Proteomes" id="UP000193560">
    <property type="component" value="Unassembled WGS sequence"/>
</dbReference>
<reference evidence="3 4" key="1">
    <citation type="submission" date="2016-07" db="EMBL/GenBank/DDBJ databases">
        <title>Pervasive Adenine N6-methylation of Active Genes in Fungi.</title>
        <authorList>
            <consortium name="DOE Joint Genome Institute"/>
            <person name="Mondo S.J."/>
            <person name="Dannebaum R.O."/>
            <person name="Kuo R.C."/>
            <person name="Labutti K."/>
            <person name="Haridas S."/>
            <person name="Kuo A."/>
            <person name="Salamov A."/>
            <person name="Ahrendt S.R."/>
            <person name="Lipzen A."/>
            <person name="Sullivan W."/>
            <person name="Andreopoulos W.B."/>
            <person name="Clum A."/>
            <person name="Lindquist E."/>
            <person name="Daum C."/>
            <person name="Ramamoorthy G.K."/>
            <person name="Gryganskyi A."/>
            <person name="Culley D."/>
            <person name="Magnuson J.K."/>
            <person name="James T.Y."/>
            <person name="O'Malley M.A."/>
            <person name="Stajich J.E."/>
            <person name="Spatafora J.W."/>
            <person name="Visel A."/>
            <person name="Grigoriev I.V."/>
        </authorList>
    </citation>
    <scope>NUCLEOTIDE SEQUENCE [LARGE SCALE GENOMIC DNA]</scope>
    <source>
        <strain evidence="3 4">NRRL 1336</strain>
    </source>
</reference>
<accession>A0A1X2HY16</accession>
<keyword evidence="2" id="KW-0812">Transmembrane</keyword>
<name>A0A1X2HY16_9FUNG</name>
<feature type="compositionally biased region" description="Low complexity" evidence="1">
    <location>
        <begin position="147"/>
        <end position="159"/>
    </location>
</feature>
<evidence type="ECO:0000313" key="3">
    <source>
        <dbReference type="EMBL" id="ORZ05069.1"/>
    </source>
</evidence>
<dbReference type="AlphaFoldDB" id="A0A1X2HY16"/>
<keyword evidence="4" id="KW-1185">Reference proteome</keyword>
<sequence length="365" mass="40647">MNSTLSVTITTTPTNIPPLANAQDDMSYSSFTIGIIVLCVASSLLMVLLCIFLYIKRRRSSNASLNTEKQQEERSGRRLWSIATLLKSSTSVESMDSTSIHHDNNTFKIKCVSLSAAILPSRKKKTVLVRKAASTMLDDIPLPPPTTASLPAPLPAASTVSKRHNGQCMEESSPIVFEEGYDPKALLSAPYYYYQHRCHHHHSGQYRQPGSPSCQHPTEEHHQLPATSLCVMASPPPNNGSFSSVDDPRILESLERQKHINDIYYRTSTTSASTSTATFHCHHRPSPSWSSSTIIQQPCMNGKCNNNSSLLSLSMAEKLEQDAELQLKIVNYENHFKSRFMQDPTTEHRLLASICYAFSSFVLEQ</sequence>
<protein>
    <submittedName>
        <fullName evidence="3">Uncharacterized protein</fullName>
    </submittedName>
</protein>
<evidence type="ECO:0000313" key="4">
    <source>
        <dbReference type="Proteomes" id="UP000193560"/>
    </source>
</evidence>
<dbReference type="OrthoDB" id="10648661at2759"/>
<feature type="region of interest" description="Disordered" evidence="1">
    <location>
        <begin position="144"/>
        <end position="167"/>
    </location>
</feature>
<keyword evidence="2" id="KW-1133">Transmembrane helix</keyword>